<gene>
    <name evidence="1" type="ORF">RR45_GL001774</name>
    <name evidence="2" type="ORF">SAMN02746068_02205</name>
</gene>
<organism evidence="2 3">
    <name type="scientific">Pseudolactococcus chungangensis CAU 28 = DSM 22330</name>
    <dbReference type="NCBI Taxonomy" id="1122154"/>
    <lineage>
        <taxon>Bacteria</taxon>
        <taxon>Bacillati</taxon>
        <taxon>Bacillota</taxon>
        <taxon>Bacilli</taxon>
        <taxon>Lactobacillales</taxon>
        <taxon>Streptococcaceae</taxon>
        <taxon>Pseudolactococcus</taxon>
    </lineage>
</organism>
<accession>A0A1K2HLP9</accession>
<dbReference type="Proteomes" id="UP000185655">
    <property type="component" value="Unassembled WGS sequence"/>
</dbReference>
<dbReference type="STRING" id="1122154.SAMN02746068_02205"/>
<evidence type="ECO:0000313" key="2">
    <source>
        <dbReference type="EMBL" id="SFZ77178.1"/>
    </source>
</evidence>
<protein>
    <submittedName>
        <fullName evidence="2">Mobilisation protein (MobC)</fullName>
    </submittedName>
</protein>
<keyword evidence="4" id="KW-1185">Reference proteome</keyword>
<name>A0A1K2HLP9_9LACT</name>
<evidence type="ECO:0000313" key="1">
    <source>
        <dbReference type="EMBL" id="PCR98936.1"/>
    </source>
</evidence>
<evidence type="ECO:0000313" key="3">
    <source>
        <dbReference type="Proteomes" id="UP000185655"/>
    </source>
</evidence>
<reference evidence="2 3" key="2">
    <citation type="submission" date="2016-11" db="EMBL/GenBank/DDBJ databases">
        <authorList>
            <person name="Jaros S."/>
            <person name="Januszkiewicz K."/>
            <person name="Wedrychowicz H."/>
        </authorList>
    </citation>
    <scope>NUCLEOTIDE SEQUENCE [LARGE SCALE GENOMIC DNA]</scope>
    <source>
        <strain evidence="2 3">DSM 22330</strain>
    </source>
</reference>
<proteinExistence type="predicted"/>
<dbReference type="EMBL" id="JXJT01000050">
    <property type="protein sequence ID" value="PCR98936.1"/>
    <property type="molecule type" value="Genomic_DNA"/>
</dbReference>
<dbReference type="OrthoDB" id="9804743at2"/>
<dbReference type="EMBL" id="FPKS01000034">
    <property type="protein sequence ID" value="SFZ77178.1"/>
    <property type="molecule type" value="Genomic_DNA"/>
</dbReference>
<evidence type="ECO:0000313" key="4">
    <source>
        <dbReference type="Proteomes" id="UP000218979"/>
    </source>
</evidence>
<sequence length="116" mass="13553">MDSTKRERYIQKIIRLTPDENNYIKHKMDNAGRTNFNAFALEMLIQGQVNIVDFKTLSDLKIAIDRVGKNINQIARKVNEKGDVSKDDIDETKNLLNEIETVVYQTIQTEYNNYKK</sequence>
<dbReference type="InterPro" id="IPR053842">
    <property type="entry name" value="NikA-like"/>
</dbReference>
<dbReference type="Proteomes" id="UP000218979">
    <property type="component" value="Unassembled WGS sequence"/>
</dbReference>
<dbReference type="Pfam" id="PF21983">
    <property type="entry name" value="NikA-like"/>
    <property type="match status" value="1"/>
</dbReference>
<dbReference type="RefSeq" id="WP_031366957.1">
    <property type="nucleotide sequence ID" value="NZ_FPKS01000034.1"/>
</dbReference>
<reference evidence="1 4" key="1">
    <citation type="submission" date="2014-12" db="EMBL/GenBank/DDBJ databases">
        <title>Draft genome sequences of 10 type strains of Lactococcus.</title>
        <authorList>
            <person name="Sun Z."/>
            <person name="Zhong Z."/>
            <person name="Liu W."/>
            <person name="Zhang W."/>
            <person name="Zhang H."/>
        </authorList>
    </citation>
    <scope>NUCLEOTIDE SEQUENCE [LARGE SCALE GENOMIC DNA]</scope>
    <source>
        <strain evidence="1 4">DSM 22330</strain>
    </source>
</reference>
<dbReference type="AlphaFoldDB" id="A0A1K2HLP9"/>